<evidence type="ECO:0000313" key="3">
    <source>
        <dbReference type="Proteomes" id="UP000076798"/>
    </source>
</evidence>
<evidence type="ECO:0000313" key="2">
    <source>
        <dbReference type="EMBL" id="KZT43401.1"/>
    </source>
</evidence>
<dbReference type="EMBL" id="KV428008">
    <property type="protein sequence ID" value="KZT43401.1"/>
    <property type="molecule type" value="Genomic_DNA"/>
</dbReference>
<accession>A0A166I538</accession>
<proteinExistence type="predicted"/>
<sequence length="436" mass="49196">MPSCPSGDFEVYVRVDGKRLDEYEVQHIVGSEGDEKGENITSCYIASEVGKEFIIEIQDLRPNWEEEPEVLGTLRIHDRASRSGVKVANSFIDSDTTIEHVYLDEGRVAPLVFSEIELTGMFSCSYVESQTIIRIDHIHSEDDEDNAQDAASEKSIGKIRLWIVRVKILGSNAPKKGVKDFAINNRKIRSRGPIIESSKKAGGHWTKLGKPVKLKNPDPFWEIEHLKTYPSVVFTFFYHHRDWLLANKIIPSPKAESPKTEPKAVVNFGDIPWRTIFGGPLEPEPQTDVPISYHGPALLQIPASTTSSFLSVKKRQRVPEVIDLTVDVPINLNTARTHKSTVKRIKTEQPEVIDLTGGDDEDAGLYLMQNESRNPTALKENLNVRKLQTDVETLWEQMNQKMSEFEQAEEAEVRALVEVIEVVDTDEEVDVLNSNI</sequence>
<name>A0A166I538_9AGAM</name>
<dbReference type="AlphaFoldDB" id="A0A166I538"/>
<dbReference type="PANTHER" id="PTHR36223:SF1">
    <property type="entry name" value="TRANSCRIPTION ELONGATION FACTOR EAF N-TERMINAL DOMAIN-CONTAINING PROTEIN"/>
    <property type="match status" value="1"/>
</dbReference>
<reference evidence="2 3" key="1">
    <citation type="journal article" date="2016" name="Mol. Biol. Evol.">
        <title>Comparative Genomics of Early-Diverging Mushroom-Forming Fungi Provides Insights into the Origins of Lignocellulose Decay Capabilities.</title>
        <authorList>
            <person name="Nagy L.G."/>
            <person name="Riley R."/>
            <person name="Tritt A."/>
            <person name="Adam C."/>
            <person name="Daum C."/>
            <person name="Floudas D."/>
            <person name="Sun H."/>
            <person name="Yadav J.S."/>
            <person name="Pangilinan J."/>
            <person name="Larsson K.H."/>
            <person name="Matsuura K."/>
            <person name="Barry K."/>
            <person name="Labutti K."/>
            <person name="Kuo R."/>
            <person name="Ohm R.A."/>
            <person name="Bhattacharya S.S."/>
            <person name="Shirouzu T."/>
            <person name="Yoshinaga Y."/>
            <person name="Martin F.M."/>
            <person name="Grigoriev I.V."/>
            <person name="Hibbett D.S."/>
        </authorList>
    </citation>
    <scope>NUCLEOTIDE SEQUENCE [LARGE SCALE GENOMIC DNA]</scope>
    <source>
        <strain evidence="2 3">HHB10207 ss-3</strain>
    </source>
</reference>
<dbReference type="PANTHER" id="PTHR36223">
    <property type="entry name" value="BETA-LACTAMASE-TYPE TRANSPEPTIDASE FOLD DOMAIN CONTAINING PROTEIN"/>
    <property type="match status" value="1"/>
</dbReference>
<protein>
    <recommendedName>
        <fullName evidence="1">DUF7918 domain-containing protein</fullName>
    </recommendedName>
</protein>
<feature type="domain" description="DUF7918" evidence="1">
    <location>
        <begin position="9"/>
        <end position="251"/>
    </location>
</feature>
<keyword evidence="3" id="KW-1185">Reference proteome</keyword>
<gene>
    <name evidence="2" type="ORF">SISSUDRAFT_1057796</name>
</gene>
<dbReference type="InterPro" id="IPR057678">
    <property type="entry name" value="DUF7918"/>
</dbReference>
<dbReference type="OrthoDB" id="3364132at2759"/>
<organism evidence="2 3">
    <name type="scientific">Sistotremastrum suecicum HHB10207 ss-3</name>
    <dbReference type="NCBI Taxonomy" id="1314776"/>
    <lineage>
        <taxon>Eukaryota</taxon>
        <taxon>Fungi</taxon>
        <taxon>Dikarya</taxon>
        <taxon>Basidiomycota</taxon>
        <taxon>Agaricomycotina</taxon>
        <taxon>Agaricomycetes</taxon>
        <taxon>Sistotremastrales</taxon>
        <taxon>Sistotremastraceae</taxon>
        <taxon>Sistotremastrum</taxon>
    </lineage>
</organism>
<evidence type="ECO:0000259" key="1">
    <source>
        <dbReference type="Pfam" id="PF25534"/>
    </source>
</evidence>
<dbReference type="Proteomes" id="UP000076798">
    <property type="component" value="Unassembled WGS sequence"/>
</dbReference>
<dbReference type="Pfam" id="PF25534">
    <property type="entry name" value="DUF7918"/>
    <property type="match status" value="1"/>
</dbReference>